<keyword evidence="8" id="KW-0206">Cytoskeleton</keyword>
<evidence type="ECO:0000256" key="6">
    <source>
        <dbReference type="ARBA" id="ARBA00022701"/>
    </source>
</evidence>
<dbReference type="GO" id="GO:0000776">
    <property type="term" value="C:kinetochore"/>
    <property type="evidence" value="ECO:0007669"/>
    <property type="project" value="UniProtKB-KW"/>
</dbReference>
<feature type="region of interest" description="Disordered" evidence="11">
    <location>
        <begin position="170"/>
        <end position="220"/>
    </location>
</feature>
<evidence type="ECO:0000256" key="5">
    <source>
        <dbReference type="ARBA" id="ARBA00022490"/>
    </source>
</evidence>
<feature type="region of interest" description="Disordered" evidence="11">
    <location>
        <begin position="84"/>
        <end position="132"/>
    </location>
</feature>
<dbReference type="Pfam" id="PF06886">
    <property type="entry name" value="TPX2"/>
    <property type="match status" value="1"/>
</dbReference>
<keyword evidence="7" id="KW-0995">Kinetochore</keyword>
<evidence type="ECO:0000256" key="7">
    <source>
        <dbReference type="ARBA" id="ARBA00022838"/>
    </source>
</evidence>
<dbReference type="PANTHER" id="PTHR14030">
    <property type="entry name" value="MITOTIC CHECKPOINT SERINE/THREONINE-PROTEIN KINASE BUB1"/>
    <property type="match status" value="1"/>
</dbReference>
<evidence type="ECO:0000256" key="4">
    <source>
        <dbReference type="ARBA" id="ARBA00022454"/>
    </source>
</evidence>
<dbReference type="Pfam" id="PF00069">
    <property type="entry name" value="Pkinase"/>
    <property type="match status" value="1"/>
</dbReference>
<dbReference type="EMBL" id="SSTE01022915">
    <property type="protein sequence ID" value="KAA0031543.1"/>
    <property type="molecule type" value="Genomic_DNA"/>
</dbReference>
<feature type="compositionally biased region" description="Basic and acidic residues" evidence="11">
    <location>
        <begin position="205"/>
        <end position="220"/>
    </location>
</feature>
<reference evidence="14 15" key="1">
    <citation type="submission" date="2019-08" db="EMBL/GenBank/DDBJ databases">
        <title>Draft genome sequences of two oriental melons (Cucumis melo L. var makuwa).</title>
        <authorList>
            <person name="Kwon S.-Y."/>
        </authorList>
    </citation>
    <scope>NUCLEOTIDE SEQUENCE [LARGE SCALE GENOMIC DNA]</scope>
    <source>
        <strain evidence="15">cv. SW 3</strain>
        <tissue evidence="14">Leaf</tissue>
    </source>
</reference>
<dbReference type="Pfam" id="PF08311">
    <property type="entry name" value="Mad3_BUB1_I"/>
    <property type="match status" value="1"/>
</dbReference>
<feature type="compositionally biased region" description="Polar residues" evidence="11">
    <location>
        <begin position="440"/>
        <end position="455"/>
    </location>
</feature>
<evidence type="ECO:0000256" key="9">
    <source>
        <dbReference type="ARBA" id="ARBA00023328"/>
    </source>
</evidence>
<dbReference type="InterPro" id="IPR015661">
    <property type="entry name" value="Bub1/Mad3"/>
</dbReference>
<dbReference type="InterPro" id="IPR013212">
    <property type="entry name" value="Mad3/Bub1_I"/>
</dbReference>
<evidence type="ECO:0000259" key="13">
    <source>
        <dbReference type="PROSITE" id="PS51489"/>
    </source>
</evidence>
<dbReference type="InterPro" id="IPR027330">
    <property type="entry name" value="TPX2_central_dom"/>
</dbReference>
<sequence length="1374" mass="157352">MAATVDDSSSSDLSIMIDETYEFSAPRFFDFVNGESEEDKCQAELWFDTALTYAPSPCMPKIKTARSIKVENLCDFNQAEEMQKDLEQSGTNSVDTVDPTTSQTVILPSETKKEATPNDPREEKASTQNETTRTCEDERLVYLFNWLKGAKLSHSLLWLTFLLSCRGTSSNGRIQSKDNEQKRSGLSKVQNEACTPLPTLSTYKGEQRTKGATSKKHETARKIASMVKNPSTLKARSLLSQTKSVKPNSVKRETNVKDTSGTSFLVQENQAIKRQKLDGGLSRQILNVKPHTLPHKSKVGTSNLCSSVADKTNKEERKIYVREPAPFVSMAEMMRKFQSSTRDLSLPQDAGSFTQTKPKLTLTRPKVPEFETAQRVRSTKVKSSAELEEEMMAKMPKFKARPLNKRILEAPKVPVVPRSTPQPPEFQEFHLETMARANQHADSASVISTESSRQNNEWKPHLTEPKTPVLHTSLRARPPRAKSFLEIEQEALEKIPKFKARPLDKKIFESKGELGVFCNMKKHVTKPQEFHFATNERIPPAPTVVADLFDKLSINSETRSEHPLPRNTRPNPFHLYTEERGAEKERKFFMGLWQKQIEEERAAIPRATPYPYTTDYPVIPPKPEPKHCTKPEPFQLESLVRHEEEMQREMEERRRIEEEEARMRMFKAQPVLKEDPIPLPEKSRKPLTQVQEFNLYVDNRAVDRAEFDQKIKEKEMMYKRYREESDAAKMVEEEKALKQLRRTLVHHARPVPKFDHPFHPQRSLKETTKAKSPNLRVLQRRKERQNLIKVAMSSPATQLRVLIGTPTAFDTFALFLELGANVQSELASSISLRPSTTRKLPAMTISFADSQISSTTASAQDPLLPWLWSIKGALENSTSGNVSGSELAKLLSDCIGNFSGNVKYKNDVRFLKIWFLSIGMREDFETGFKELLEQEICIGNSLLYIWLAAFLESKGRLNDANIVYELGLMRNAEPLEWLKKAKRLFIDRISELVNTHSMQVNDVSESTKFAESYINPWSSSIMNDLLNKINPKIMKYDGYHSSTKAYSKKMNLKSLRNSSRNKTIEIGGKKYEIKGCAGTGGFAQVYKSYLDSNPDDVVALKIQTPPFPWEFYMYRQLDLRVAAKERSSFGCAHAMYLYSDYSILICDYLANGTLQDAINSYVVLGKTMEEVLCIYYTIEMLYMLETLHSIGIIHGDFKPDNLLVRYAGENLTEDDFQERRGPWQDQGLCLVDWGRGIDLQLFPENVEFKGDCRTSGFRCPEMLENRPWKYQVDIYGLCVVVHTMLHGSYMEVEKKASSDGDFVYLPKSSFKRYWNIELWKNLFTKLLNITPGQYNKELLQSLRKSFQDYMCSNPQLIRKLQELLVKQRASLCTS</sequence>
<gene>
    <name evidence="14" type="ORF">E6C27_scaffold139G003080</name>
</gene>
<organism evidence="14 15">
    <name type="scientific">Cucumis melo var. makuwa</name>
    <name type="common">Oriental melon</name>
    <dbReference type="NCBI Taxonomy" id="1194695"/>
    <lineage>
        <taxon>Eukaryota</taxon>
        <taxon>Viridiplantae</taxon>
        <taxon>Streptophyta</taxon>
        <taxon>Embryophyta</taxon>
        <taxon>Tracheophyta</taxon>
        <taxon>Spermatophyta</taxon>
        <taxon>Magnoliopsida</taxon>
        <taxon>eudicotyledons</taxon>
        <taxon>Gunneridae</taxon>
        <taxon>Pentapetalae</taxon>
        <taxon>rosids</taxon>
        <taxon>fabids</taxon>
        <taxon>Cucurbitales</taxon>
        <taxon>Cucurbitaceae</taxon>
        <taxon>Benincaseae</taxon>
        <taxon>Cucumis</taxon>
    </lineage>
</organism>
<dbReference type="Gene3D" id="1.10.510.10">
    <property type="entry name" value="Transferase(Phosphotransferase) domain 1"/>
    <property type="match status" value="1"/>
</dbReference>
<keyword evidence="10" id="KW-0175">Coiled coil</keyword>
<evidence type="ECO:0000256" key="10">
    <source>
        <dbReference type="SAM" id="Coils"/>
    </source>
</evidence>
<dbReference type="GO" id="GO:0004672">
    <property type="term" value="F:protein kinase activity"/>
    <property type="evidence" value="ECO:0007669"/>
    <property type="project" value="InterPro"/>
</dbReference>
<keyword evidence="4" id="KW-0158">Chromosome</keyword>
<dbReference type="InterPro" id="IPR027329">
    <property type="entry name" value="TPX2_C"/>
</dbReference>
<dbReference type="PROSITE" id="PS50011">
    <property type="entry name" value="PROTEIN_KINASE_DOM"/>
    <property type="match status" value="1"/>
</dbReference>
<evidence type="ECO:0000256" key="2">
    <source>
        <dbReference type="ARBA" id="ARBA00004629"/>
    </source>
</evidence>
<accession>A0A5A7SMW7</accession>
<dbReference type="Gene3D" id="1.25.40.430">
    <property type="match status" value="1"/>
</dbReference>
<dbReference type="GO" id="GO:0051754">
    <property type="term" value="P:meiotic sister chromatid cohesion, centromeric"/>
    <property type="evidence" value="ECO:0007669"/>
    <property type="project" value="TreeGrafter"/>
</dbReference>
<comment type="similarity">
    <text evidence="3">Belongs to the TPX2 family.</text>
</comment>
<proteinExistence type="inferred from homology"/>
<dbReference type="SMART" id="SM00220">
    <property type="entry name" value="S_TKc"/>
    <property type="match status" value="1"/>
</dbReference>
<name>A0A5A7SMW7_CUCMM</name>
<evidence type="ECO:0000259" key="12">
    <source>
        <dbReference type="PROSITE" id="PS50011"/>
    </source>
</evidence>
<dbReference type="PROSITE" id="PS51489">
    <property type="entry name" value="BUB1_N"/>
    <property type="match status" value="1"/>
</dbReference>
<evidence type="ECO:0000313" key="15">
    <source>
        <dbReference type="Proteomes" id="UP000321393"/>
    </source>
</evidence>
<dbReference type="PROSITE" id="PS00108">
    <property type="entry name" value="PROTEIN_KINASE_ST"/>
    <property type="match status" value="1"/>
</dbReference>
<feature type="compositionally biased region" description="Basic and acidic residues" evidence="11">
    <location>
        <begin position="110"/>
        <end position="125"/>
    </location>
</feature>
<evidence type="ECO:0000256" key="1">
    <source>
        <dbReference type="ARBA" id="ARBA00004245"/>
    </source>
</evidence>
<dbReference type="GO" id="GO:0007094">
    <property type="term" value="P:mitotic spindle assembly checkpoint signaling"/>
    <property type="evidence" value="ECO:0007669"/>
    <property type="project" value="InterPro"/>
</dbReference>
<evidence type="ECO:0000256" key="3">
    <source>
        <dbReference type="ARBA" id="ARBA00005885"/>
    </source>
</evidence>
<feature type="domain" description="Protein kinase" evidence="12">
    <location>
        <begin position="1071"/>
        <end position="1371"/>
    </location>
</feature>
<dbReference type="InterPro" id="IPR011009">
    <property type="entry name" value="Kinase-like_dom_sf"/>
</dbReference>
<dbReference type="SUPFAM" id="SSF56112">
    <property type="entry name" value="Protein kinase-like (PK-like)"/>
    <property type="match status" value="1"/>
</dbReference>
<dbReference type="SMART" id="SM00777">
    <property type="entry name" value="Mad3_BUB1_I"/>
    <property type="match status" value="1"/>
</dbReference>
<dbReference type="InterPro" id="IPR008271">
    <property type="entry name" value="Ser/Thr_kinase_AS"/>
</dbReference>
<dbReference type="InterPro" id="IPR000719">
    <property type="entry name" value="Prot_kinase_dom"/>
</dbReference>
<dbReference type="PANTHER" id="PTHR14030:SF4">
    <property type="entry name" value="BUB1 KINASE, ISOFORM A-RELATED"/>
    <property type="match status" value="1"/>
</dbReference>
<feature type="compositionally biased region" description="Polar residues" evidence="11">
    <location>
        <begin position="187"/>
        <end position="204"/>
    </location>
</feature>
<feature type="compositionally biased region" description="Polar residues" evidence="11">
    <location>
        <begin position="88"/>
        <end position="106"/>
    </location>
</feature>
<feature type="region of interest" description="Disordered" evidence="11">
    <location>
        <begin position="439"/>
        <end position="464"/>
    </location>
</feature>
<comment type="subcellular location">
    <subcellularLocation>
        <location evidence="2">Chromosome</location>
        <location evidence="2">Centromere</location>
        <location evidence="2">Kinetochore</location>
    </subcellularLocation>
    <subcellularLocation>
        <location evidence="1">Cytoplasm</location>
        <location evidence="1">Cytoskeleton</location>
    </subcellularLocation>
</comment>
<feature type="coiled-coil region" evidence="10">
    <location>
        <begin position="639"/>
        <end position="669"/>
    </location>
</feature>
<feature type="domain" description="BUB1 N-terminal" evidence="13">
    <location>
        <begin position="848"/>
        <end position="1006"/>
    </location>
</feature>
<dbReference type="GO" id="GO:0032991">
    <property type="term" value="C:protein-containing complex"/>
    <property type="evidence" value="ECO:0007669"/>
    <property type="project" value="UniProtKB-ARBA"/>
</dbReference>
<evidence type="ECO:0000256" key="11">
    <source>
        <dbReference type="SAM" id="MobiDB-lite"/>
    </source>
</evidence>
<dbReference type="Pfam" id="PF12214">
    <property type="entry name" value="TPX2_importin"/>
    <property type="match status" value="2"/>
</dbReference>
<dbReference type="Proteomes" id="UP000321393">
    <property type="component" value="Unassembled WGS sequence"/>
</dbReference>
<dbReference type="GO" id="GO:0005874">
    <property type="term" value="C:microtubule"/>
    <property type="evidence" value="ECO:0007669"/>
    <property type="project" value="UniProtKB-KW"/>
</dbReference>
<keyword evidence="9" id="KW-0137">Centromere</keyword>
<comment type="caution">
    <text evidence="14">The sequence shown here is derived from an EMBL/GenBank/DDBJ whole genome shotgun (WGS) entry which is preliminary data.</text>
</comment>
<protein>
    <submittedName>
        <fullName evidence="14">Protein TPX2</fullName>
    </submittedName>
</protein>
<dbReference type="GO" id="GO:0005524">
    <property type="term" value="F:ATP binding"/>
    <property type="evidence" value="ECO:0007669"/>
    <property type="project" value="InterPro"/>
</dbReference>
<evidence type="ECO:0000313" key="14">
    <source>
        <dbReference type="EMBL" id="KAA0031543.1"/>
    </source>
</evidence>
<dbReference type="OrthoDB" id="248495at2759"/>
<evidence type="ECO:0000256" key="8">
    <source>
        <dbReference type="ARBA" id="ARBA00023212"/>
    </source>
</evidence>
<keyword evidence="6" id="KW-0493">Microtubule</keyword>
<keyword evidence="5" id="KW-0963">Cytoplasm</keyword>